<sequence length="79" mass="8817">MRQMEALAKARFTLSREFDCDEGTLEQSLSSVVATSTALWFPSKVEEAGQDGLFESSICVSHEMMQILDSAMPVDLRAW</sequence>
<evidence type="ECO:0000313" key="2">
    <source>
        <dbReference type="Proteomes" id="UP000248606"/>
    </source>
</evidence>
<reference evidence="1 2" key="1">
    <citation type="submission" date="2017-08" db="EMBL/GenBank/DDBJ databases">
        <title>Infants hospitalized years apart are colonized by the same room-sourced microbial strains.</title>
        <authorList>
            <person name="Brooks B."/>
            <person name="Olm M.R."/>
            <person name="Firek B.A."/>
            <person name="Baker R."/>
            <person name="Thomas B.C."/>
            <person name="Morowitz M.J."/>
            <person name="Banfield J.F."/>
        </authorList>
    </citation>
    <scope>NUCLEOTIDE SEQUENCE [LARGE SCALE GENOMIC DNA]</scope>
    <source>
        <strain evidence="1">S2_006_000_R1_57</strain>
    </source>
</reference>
<dbReference type="Proteomes" id="UP000248606">
    <property type="component" value="Unassembled WGS sequence"/>
</dbReference>
<gene>
    <name evidence="1" type="ORF">DI579_05100</name>
</gene>
<accession>A0A2W5IAJ7</accession>
<dbReference type="AlphaFoldDB" id="A0A2W5IAJ7"/>
<protein>
    <submittedName>
        <fullName evidence="1">Uncharacterized protein</fullName>
    </submittedName>
</protein>
<name>A0A2W5IAJ7_9ACTN</name>
<dbReference type="RefSeq" id="WP_303678828.1">
    <property type="nucleotide sequence ID" value="NZ_CAKZIO010000013.1"/>
</dbReference>
<organism evidence="1 2">
    <name type="scientific">Lawsonella clevelandensis</name>
    <dbReference type="NCBI Taxonomy" id="1528099"/>
    <lineage>
        <taxon>Bacteria</taxon>
        <taxon>Bacillati</taxon>
        <taxon>Actinomycetota</taxon>
        <taxon>Actinomycetes</taxon>
        <taxon>Mycobacteriales</taxon>
        <taxon>Lawsonellaceae</taxon>
        <taxon>Lawsonella</taxon>
    </lineage>
</organism>
<dbReference type="EMBL" id="QFOZ01000007">
    <property type="protein sequence ID" value="PZP88740.1"/>
    <property type="molecule type" value="Genomic_DNA"/>
</dbReference>
<evidence type="ECO:0000313" key="1">
    <source>
        <dbReference type="EMBL" id="PZP88740.1"/>
    </source>
</evidence>
<comment type="caution">
    <text evidence="1">The sequence shown here is derived from an EMBL/GenBank/DDBJ whole genome shotgun (WGS) entry which is preliminary data.</text>
</comment>
<proteinExistence type="predicted"/>